<comment type="function">
    <text evidence="16">Probably involved in the RNA silencing pathway and required for the generation of small interfering RNAs (siRNAs).</text>
</comment>
<dbReference type="InterPro" id="IPR036291">
    <property type="entry name" value="NAD(P)-bd_dom_sf"/>
</dbReference>
<dbReference type="InterPro" id="IPR005986">
    <property type="entry name" value="Asp_semialdehyde_DH_beta"/>
</dbReference>
<dbReference type="InterPro" id="IPR058752">
    <property type="entry name" value="RDRP_C_head"/>
</dbReference>
<dbReference type="InterPro" id="IPR012280">
    <property type="entry name" value="Semialdhyde_DH_dimer_dom"/>
</dbReference>
<dbReference type="CDD" id="cd18131">
    <property type="entry name" value="ASADH_C_bac_euk_like"/>
    <property type="match status" value="1"/>
</dbReference>
<dbReference type="GO" id="GO:0004073">
    <property type="term" value="F:aspartate-semialdehyde dehydrogenase activity"/>
    <property type="evidence" value="ECO:0007669"/>
    <property type="project" value="InterPro"/>
</dbReference>
<dbReference type="PANTHER" id="PTHR23079:SF1">
    <property type="entry name" value="RNA-DEPENDENT RNA POLYMERASE 1"/>
    <property type="match status" value="1"/>
</dbReference>
<protein>
    <recommendedName>
        <fullName evidence="16">RNA-dependent RNA polymerase</fullName>
        <ecNumber evidence="16">2.7.7.48</ecNumber>
    </recommendedName>
</protein>
<dbReference type="SUPFAM" id="SSF54928">
    <property type="entry name" value="RNA-binding domain, RBD"/>
    <property type="match status" value="1"/>
</dbReference>
<dbReference type="GO" id="GO:0030422">
    <property type="term" value="P:siRNA processing"/>
    <property type="evidence" value="ECO:0007669"/>
    <property type="project" value="TreeGrafter"/>
</dbReference>
<dbReference type="SMART" id="SM00859">
    <property type="entry name" value="Semialdhyde_dh"/>
    <property type="match status" value="1"/>
</dbReference>
<reference evidence="18" key="1">
    <citation type="submission" date="2023-03" db="EMBL/GenBank/DDBJ databases">
        <authorList>
            <person name="Julca I."/>
        </authorList>
    </citation>
    <scope>NUCLEOTIDE SEQUENCE</scope>
</reference>
<comment type="catalytic activity">
    <reaction evidence="15 16">
        <text>RNA(n) + a ribonucleoside 5'-triphosphate = RNA(n+1) + diphosphate</text>
        <dbReference type="Rhea" id="RHEA:21248"/>
        <dbReference type="Rhea" id="RHEA-COMP:14527"/>
        <dbReference type="Rhea" id="RHEA-COMP:17342"/>
        <dbReference type="ChEBI" id="CHEBI:33019"/>
        <dbReference type="ChEBI" id="CHEBI:61557"/>
        <dbReference type="ChEBI" id="CHEBI:140395"/>
        <dbReference type="EC" id="2.7.7.48"/>
    </reaction>
</comment>
<dbReference type="InterPro" id="IPR000534">
    <property type="entry name" value="Semialdehyde_DH_NAD-bd"/>
</dbReference>
<dbReference type="Pfam" id="PF01118">
    <property type="entry name" value="Semialdhyde_dh"/>
    <property type="match status" value="1"/>
</dbReference>
<dbReference type="NCBIfam" id="NF011456">
    <property type="entry name" value="PRK14874.1"/>
    <property type="match status" value="1"/>
</dbReference>
<evidence type="ECO:0000256" key="16">
    <source>
        <dbReference type="RuleBase" id="RU363098"/>
    </source>
</evidence>
<evidence type="ECO:0000256" key="2">
    <source>
        <dbReference type="ARBA" id="ARBA00005097"/>
    </source>
</evidence>
<dbReference type="Gene3D" id="3.30.360.10">
    <property type="entry name" value="Dihydrodipicolinate Reductase, domain 2"/>
    <property type="match status" value="1"/>
</dbReference>
<dbReference type="NCBIfam" id="TIGR01296">
    <property type="entry name" value="asd_B"/>
    <property type="match status" value="1"/>
</dbReference>
<evidence type="ECO:0000256" key="4">
    <source>
        <dbReference type="ARBA" id="ARBA00010584"/>
    </source>
</evidence>
<dbReference type="HAMAP" id="MF_02121">
    <property type="entry name" value="ASADH"/>
    <property type="match status" value="1"/>
</dbReference>
<accession>A0AAV1CMZ4</accession>
<dbReference type="EC" id="2.7.7.48" evidence="16"/>
<dbReference type="Pfam" id="PF02774">
    <property type="entry name" value="Semialdhyde_dhC"/>
    <property type="match status" value="1"/>
</dbReference>
<keyword evidence="10" id="KW-0521">NADP</keyword>
<dbReference type="GO" id="GO:0050661">
    <property type="term" value="F:NADP binding"/>
    <property type="evidence" value="ECO:0007669"/>
    <property type="project" value="InterPro"/>
</dbReference>
<sequence>MNPSSISLRHHYCPISTRLPTLKTPVPIRTRVSFSPIKMTLSENAPSVAIVGVTGAVGQEFLSVISDRNYPYSSIKFLASKRSAGKEIPFEGKTYTVEELTEDSFKDVDIALFSAGGSISKKFGPIAVENGTIVVDNSSAFRMDDGVPLVVPEVNPEAMAHIKVGSGKGALIANPNCSTIICLMAATPLHRVAKVKRMVVSTYQAASGAGAAAMEELELQTREVLEGKEPTCKIFRQQYAFNLFSHNAPVLSNGYNEEEMKLVKETRKIWSDPDVKVTATCIRVPVMRAHAESVNFQFEKPLHEDKAREILKSAPGVVVIDDRAQNHFPTPLEVSNKDDVAVGRIRRDVSQDGDYGSIYKCTLSPDSHPKLVVAFSRMRKTIHVSGFPYVLPADTVTRFLEQFTGVGTVYALQVKPCKSGRRAFARVQFINSKSAEKIISLSHTLYYGCSYLKAYEADVDMVPRPRHYEHQMEHVVLNFGCQVSKNKFSVLWNKENVSVKFGFGMKKILFVLQDHSMCYKLELSYENFWQIVLHHPYGQASKFLLIQLFGAPRIFKKIEGSSCSYYFKETPEEQWVRTTDFTRSCIGQSSSICLELPRGVQLPHFRDYFPWYKETESQFILETCCPYSYDLGLVPILSPPKGLELPYEILFKACCLVQNGCLPGPSLDENFFRLVNPRRVNIAFINHALEDMYTLKECCYNPVQWLTEQYAKYNKRPPKSPTIDLDVGLVYIRRVQITPCKVYFCGPEVNVSNRVLRNFLGDIENFLRVSFIDEEWNKMFSTDLLSRNASNERTTTEIYDRVLSTLKKGITIGDKKFDFLAFSSSQLRDNSVWMFASRPGLSAADIRAWMGDFRDIRNIAKYAARLGQSFSSSTETLAVGRDEIEIIPDLKASNYVFSDGIGKISLQFAQRVAAKCGLNSFTPSAFQIRYGGFKGVVAIDPNSSKKLSLRPSMKKYDSDNIKLDVLAWTKYQPCFLNRQLISLLSTLGIRDNVFEAKQREAISQLDDILIDPLRAHEALELMAPGENTNILKELLKCGYKPNSEPFLSMMLHTFRASKLLDLRTKTRIFVPFGRSMMGCLDETRILKYGQVFVQCSRAGLRQSYKHSHLYSSKISENSFILQGKVIVAKNPCLHPGDVRVLTAVDLPNLHHMVDCVVFPQQGDRPHPNECSGSDLDGDIYFVCWDRDLIPPREEPPMDYTPAPTVELDHEVTMEEVEEYFTNYIVNDSLGVIANAHTVYADREPSKAMSTPCLELARLFSVAVDFPKTGVPAVIPSELRVKEYPDFMEKLDKPMYESKHVIGKLFREVKDIAPDTCLITSFTREIAMKSYDHDMEVDGYEDYVDEAFDCKNEYDYKLGNLMDYYGIKTEGEILSGGIMKMSRSFDRRKDAEAVSMAVRSLRKEARARFRKGSNSDDLYAKASAWYHVTYHPTYWGCYNEGLNRAHFISFPWCVYDKLVEIKKSWIRMTPEMYSLEQQLANGLSLI</sequence>
<dbReference type="GO" id="GO:0009089">
    <property type="term" value="P:lysine biosynthetic process via diaminopimelate"/>
    <property type="evidence" value="ECO:0007669"/>
    <property type="project" value="InterPro"/>
</dbReference>
<dbReference type="GO" id="GO:0003723">
    <property type="term" value="F:RNA binding"/>
    <property type="evidence" value="ECO:0007669"/>
    <property type="project" value="UniProtKB-KW"/>
</dbReference>
<evidence type="ECO:0000313" key="18">
    <source>
        <dbReference type="EMBL" id="CAI9096787.1"/>
    </source>
</evidence>
<comment type="similarity">
    <text evidence="4">Belongs to the aspartate-semialdehyde dehydrogenase family.</text>
</comment>
<evidence type="ECO:0000256" key="11">
    <source>
        <dbReference type="ARBA" id="ARBA00022884"/>
    </source>
</evidence>
<dbReference type="Pfam" id="PF24823">
    <property type="entry name" value="PH_RDR2"/>
    <property type="match status" value="1"/>
</dbReference>
<dbReference type="InterPro" id="IPR035979">
    <property type="entry name" value="RBD_domain_sf"/>
</dbReference>
<comment type="similarity">
    <text evidence="3 16">Belongs to the RdRP family.</text>
</comment>
<dbReference type="GO" id="GO:0046983">
    <property type="term" value="F:protein dimerization activity"/>
    <property type="evidence" value="ECO:0007669"/>
    <property type="project" value="InterPro"/>
</dbReference>
<dbReference type="SUPFAM" id="SSF51735">
    <property type="entry name" value="NAD(P)-binding Rossmann-fold domains"/>
    <property type="match status" value="1"/>
</dbReference>
<evidence type="ECO:0000256" key="7">
    <source>
        <dbReference type="ARBA" id="ARBA00022679"/>
    </source>
</evidence>
<dbReference type="PANTHER" id="PTHR23079">
    <property type="entry name" value="RNA-DEPENDENT RNA POLYMERASE"/>
    <property type="match status" value="1"/>
</dbReference>
<dbReference type="SUPFAM" id="SSF55347">
    <property type="entry name" value="Glyceraldehyde-3-phosphate dehydrogenase-like, C-terminal domain"/>
    <property type="match status" value="1"/>
</dbReference>
<keyword evidence="7 16" id="KW-0808">Transferase</keyword>
<keyword evidence="14" id="KW-0486">Methionine biosynthesis</keyword>
<dbReference type="GO" id="GO:0031380">
    <property type="term" value="C:nuclear RNA-directed RNA polymerase complex"/>
    <property type="evidence" value="ECO:0007669"/>
    <property type="project" value="TreeGrafter"/>
</dbReference>
<keyword evidence="11 16" id="KW-0694">RNA-binding</keyword>
<evidence type="ECO:0000256" key="5">
    <source>
        <dbReference type="ARBA" id="ARBA00022484"/>
    </source>
</evidence>
<dbReference type="GO" id="GO:0009086">
    <property type="term" value="P:methionine biosynthetic process"/>
    <property type="evidence" value="ECO:0007669"/>
    <property type="project" value="UniProtKB-KW"/>
</dbReference>
<keyword evidence="6" id="KW-0028">Amino-acid biosynthesis</keyword>
<dbReference type="InterPro" id="IPR058763">
    <property type="entry name" value="RRM_RDR1/2-like"/>
</dbReference>
<evidence type="ECO:0000256" key="9">
    <source>
        <dbReference type="ARBA" id="ARBA00022697"/>
    </source>
</evidence>
<evidence type="ECO:0000256" key="12">
    <source>
        <dbReference type="ARBA" id="ARBA00023002"/>
    </source>
</evidence>
<dbReference type="Pfam" id="PF26250">
    <property type="entry name" value="RRM_RdRP1_2"/>
    <property type="match status" value="1"/>
</dbReference>
<evidence type="ECO:0000256" key="15">
    <source>
        <dbReference type="ARBA" id="ARBA00048744"/>
    </source>
</evidence>
<dbReference type="GO" id="GO:0003968">
    <property type="term" value="F:RNA-directed RNA polymerase activity"/>
    <property type="evidence" value="ECO:0007669"/>
    <property type="project" value="UniProtKB-KW"/>
</dbReference>
<dbReference type="CDD" id="cd02316">
    <property type="entry name" value="VcASADH2_like_N"/>
    <property type="match status" value="1"/>
</dbReference>
<evidence type="ECO:0000313" key="19">
    <source>
        <dbReference type="Proteomes" id="UP001161247"/>
    </source>
</evidence>
<gene>
    <name evidence="18" type="ORF">OLC1_LOCUS7454</name>
</gene>
<proteinExistence type="inferred from homology"/>
<evidence type="ECO:0000256" key="1">
    <source>
        <dbReference type="ARBA" id="ARBA00005021"/>
    </source>
</evidence>
<dbReference type="EMBL" id="OX459119">
    <property type="protein sequence ID" value="CAI9096787.1"/>
    <property type="molecule type" value="Genomic_DNA"/>
</dbReference>
<evidence type="ECO:0000256" key="13">
    <source>
        <dbReference type="ARBA" id="ARBA00023158"/>
    </source>
</evidence>
<dbReference type="Gene3D" id="3.40.50.720">
    <property type="entry name" value="NAD(P)-binding Rossmann-like Domain"/>
    <property type="match status" value="1"/>
</dbReference>
<dbReference type="CDD" id="cd00590">
    <property type="entry name" value="RRM_SF"/>
    <property type="match status" value="1"/>
</dbReference>
<dbReference type="GO" id="GO:0051287">
    <property type="term" value="F:NAD binding"/>
    <property type="evidence" value="ECO:0007669"/>
    <property type="project" value="InterPro"/>
</dbReference>
<comment type="pathway">
    <text evidence="2">Amino-acid biosynthesis; L-threonine biosynthesis; L-threonine from L-aspartate: step 2/5.</text>
</comment>
<keyword evidence="12" id="KW-0560">Oxidoreductase</keyword>
<comment type="pathway">
    <text evidence="1">Amino-acid biosynthesis; L-methionine biosynthesis via de novo pathway; L-homoserine from L-aspartate: step 2/3.</text>
</comment>
<evidence type="ECO:0000256" key="6">
    <source>
        <dbReference type="ARBA" id="ARBA00022605"/>
    </source>
</evidence>
<evidence type="ECO:0000256" key="8">
    <source>
        <dbReference type="ARBA" id="ARBA00022695"/>
    </source>
</evidence>
<dbReference type="Proteomes" id="UP001161247">
    <property type="component" value="Chromosome 2"/>
</dbReference>
<feature type="domain" description="Semialdehyde dehydrogenase NAD-binding" evidence="17">
    <location>
        <begin position="47"/>
        <end position="162"/>
    </location>
</feature>
<dbReference type="InterPro" id="IPR058751">
    <property type="entry name" value="RDRP_helical"/>
</dbReference>
<keyword evidence="8 16" id="KW-0548">Nucleotidyltransferase</keyword>
<dbReference type="InterPro" id="IPR057590">
    <property type="entry name" value="PH_RDR1/2-like"/>
</dbReference>
<dbReference type="Pfam" id="PF26252">
    <property type="entry name" value="RdRP_helical"/>
    <property type="match status" value="1"/>
</dbReference>
<keyword evidence="9" id="KW-0791">Threonine biosynthesis</keyword>
<evidence type="ECO:0000256" key="3">
    <source>
        <dbReference type="ARBA" id="ARBA00005762"/>
    </source>
</evidence>
<keyword evidence="13 16" id="KW-0943">RNA-mediated gene silencing</keyword>
<dbReference type="GO" id="GO:0009088">
    <property type="term" value="P:threonine biosynthetic process"/>
    <property type="evidence" value="ECO:0007669"/>
    <property type="project" value="UniProtKB-KW"/>
</dbReference>
<evidence type="ECO:0000259" key="17">
    <source>
        <dbReference type="SMART" id="SM00859"/>
    </source>
</evidence>
<name>A0AAV1CMZ4_OLDCO</name>
<dbReference type="InterPro" id="IPR057596">
    <property type="entry name" value="RDRP_core"/>
</dbReference>
<keyword evidence="5 16" id="KW-0696">RNA-directed RNA polymerase</keyword>
<dbReference type="Pfam" id="PF05183">
    <property type="entry name" value="RdRP"/>
    <property type="match status" value="1"/>
</dbReference>
<keyword evidence="19" id="KW-1185">Reference proteome</keyword>
<evidence type="ECO:0000256" key="10">
    <source>
        <dbReference type="ARBA" id="ARBA00022857"/>
    </source>
</evidence>
<dbReference type="InterPro" id="IPR012080">
    <property type="entry name" value="Asp_semialdehyde_DH"/>
</dbReference>
<dbReference type="InterPro" id="IPR007855">
    <property type="entry name" value="RDRP"/>
</dbReference>
<dbReference type="Pfam" id="PF26253">
    <property type="entry name" value="RdRP_head"/>
    <property type="match status" value="1"/>
</dbReference>
<dbReference type="GO" id="GO:0009097">
    <property type="term" value="P:isoleucine biosynthetic process"/>
    <property type="evidence" value="ECO:0007669"/>
    <property type="project" value="InterPro"/>
</dbReference>
<evidence type="ECO:0000256" key="14">
    <source>
        <dbReference type="ARBA" id="ARBA00023167"/>
    </source>
</evidence>
<organism evidence="18 19">
    <name type="scientific">Oldenlandia corymbosa var. corymbosa</name>
    <dbReference type="NCBI Taxonomy" id="529605"/>
    <lineage>
        <taxon>Eukaryota</taxon>
        <taxon>Viridiplantae</taxon>
        <taxon>Streptophyta</taxon>
        <taxon>Embryophyta</taxon>
        <taxon>Tracheophyta</taxon>
        <taxon>Spermatophyta</taxon>
        <taxon>Magnoliopsida</taxon>
        <taxon>eudicotyledons</taxon>
        <taxon>Gunneridae</taxon>
        <taxon>Pentapetalae</taxon>
        <taxon>asterids</taxon>
        <taxon>lamiids</taxon>
        <taxon>Gentianales</taxon>
        <taxon>Rubiaceae</taxon>
        <taxon>Rubioideae</taxon>
        <taxon>Spermacoceae</taxon>
        <taxon>Hedyotis-Oldenlandia complex</taxon>
        <taxon>Oldenlandia</taxon>
    </lineage>
</organism>